<dbReference type="Pfam" id="PF01980">
    <property type="entry name" value="TrmO_N"/>
    <property type="match status" value="1"/>
</dbReference>
<dbReference type="InterPro" id="IPR040372">
    <property type="entry name" value="YaeB-like"/>
</dbReference>
<dbReference type="RefSeq" id="WP_129351767.1">
    <property type="nucleotide sequence ID" value="NZ_CP026538.1"/>
</dbReference>
<dbReference type="Proteomes" id="UP000293296">
    <property type="component" value="Chromosome"/>
</dbReference>
<dbReference type="InterPro" id="IPR023370">
    <property type="entry name" value="TrmO-like_N"/>
</dbReference>
<keyword evidence="1" id="KW-0949">S-adenosyl-L-methionine</keyword>
<evidence type="ECO:0000313" key="4">
    <source>
        <dbReference type="EMBL" id="QAZ67303.1"/>
    </source>
</evidence>
<reference evidence="4 5" key="1">
    <citation type="submission" date="2018-02" db="EMBL/GenBank/DDBJ databases">
        <title>Genome sequence of Desulfovibrio carbinolicus DSM 3852.</title>
        <authorList>
            <person name="Wilbanks E."/>
            <person name="Skennerton C.T."/>
            <person name="Orphan V.J."/>
        </authorList>
    </citation>
    <scope>NUCLEOTIDE SEQUENCE [LARGE SCALE GENOMIC DNA]</scope>
    <source>
        <strain evidence="4 5">DSM 3852</strain>
    </source>
</reference>
<dbReference type="PROSITE" id="PS51668">
    <property type="entry name" value="TSAA_2"/>
    <property type="match status" value="1"/>
</dbReference>
<dbReference type="SUPFAM" id="SSF118196">
    <property type="entry name" value="YaeB-like"/>
    <property type="match status" value="1"/>
</dbReference>
<dbReference type="KEGG" id="dcb:C3Y92_08720"/>
<evidence type="ECO:0000256" key="2">
    <source>
        <dbReference type="ARBA" id="ARBA00033753"/>
    </source>
</evidence>
<dbReference type="OrthoDB" id="9804309at2"/>
<accession>A0A4P6HJC3</accession>
<proteinExistence type="inferred from homology"/>
<keyword evidence="4" id="KW-0489">Methyltransferase</keyword>
<dbReference type="Gene3D" id="2.40.30.70">
    <property type="entry name" value="YaeB-like"/>
    <property type="match status" value="1"/>
</dbReference>
<dbReference type="PANTHER" id="PTHR12818:SF0">
    <property type="entry name" value="TRNA (ADENINE(37)-N6)-METHYLTRANSFERASE"/>
    <property type="match status" value="1"/>
</dbReference>
<gene>
    <name evidence="4" type="primary">tsaA</name>
    <name evidence="4" type="ORF">C3Y92_08720</name>
</gene>
<dbReference type="InterPro" id="IPR023368">
    <property type="entry name" value="UPF0066_cons_site"/>
</dbReference>
<feature type="domain" description="TsaA-like" evidence="3">
    <location>
        <begin position="5"/>
        <end position="135"/>
    </location>
</feature>
<dbReference type="EMBL" id="CP026538">
    <property type="protein sequence ID" value="QAZ67303.1"/>
    <property type="molecule type" value="Genomic_DNA"/>
</dbReference>
<organism evidence="4 5">
    <name type="scientific">Solidesulfovibrio carbinolicus</name>
    <dbReference type="NCBI Taxonomy" id="296842"/>
    <lineage>
        <taxon>Bacteria</taxon>
        <taxon>Pseudomonadati</taxon>
        <taxon>Thermodesulfobacteriota</taxon>
        <taxon>Desulfovibrionia</taxon>
        <taxon>Desulfovibrionales</taxon>
        <taxon>Desulfovibrionaceae</taxon>
        <taxon>Solidesulfovibrio</taxon>
    </lineage>
</organism>
<comment type="similarity">
    <text evidence="2">Belongs to the tRNA methyltransferase O family.</text>
</comment>
<dbReference type="InterPro" id="IPR036414">
    <property type="entry name" value="YaeB_N_sf"/>
</dbReference>
<dbReference type="GO" id="GO:0008168">
    <property type="term" value="F:methyltransferase activity"/>
    <property type="evidence" value="ECO:0007669"/>
    <property type="project" value="UniProtKB-KW"/>
</dbReference>
<evidence type="ECO:0000256" key="1">
    <source>
        <dbReference type="ARBA" id="ARBA00022691"/>
    </source>
</evidence>
<evidence type="ECO:0000259" key="3">
    <source>
        <dbReference type="PROSITE" id="PS51668"/>
    </source>
</evidence>
<dbReference type="PROSITE" id="PS01318">
    <property type="entry name" value="TSAA_1"/>
    <property type="match status" value="1"/>
</dbReference>
<dbReference type="AlphaFoldDB" id="A0A4P6HJC3"/>
<name>A0A4P6HJC3_9BACT</name>
<keyword evidence="4" id="KW-0808">Transferase</keyword>
<evidence type="ECO:0000313" key="5">
    <source>
        <dbReference type="Proteomes" id="UP000293296"/>
    </source>
</evidence>
<dbReference type="InterPro" id="IPR036413">
    <property type="entry name" value="YaeB-like_sf"/>
</dbReference>
<dbReference type="CDD" id="cd09281">
    <property type="entry name" value="UPF0066"/>
    <property type="match status" value="1"/>
</dbReference>
<dbReference type="GO" id="GO:0032259">
    <property type="term" value="P:methylation"/>
    <property type="evidence" value="ECO:0007669"/>
    <property type="project" value="UniProtKB-KW"/>
</dbReference>
<sequence length="135" mass="14498">MDMALYAVGVVRSVLTDKATAPKFETENAPPATVVLDPAYAEAAKDLAPGQEILLFTWFHQADRACQAVHPRRDLSRPLTGVFSTRSPDRPNPIGLHQVRLTAVAGNVLTIDALEALDGTPVIDIKPLADRCQAG</sequence>
<protein>
    <submittedName>
        <fullName evidence="4">tRNA (N6-threonylcarbamoyladenosine(37)-N6)-methyltransferase TrmO</fullName>
    </submittedName>
</protein>
<keyword evidence="5" id="KW-1185">Reference proteome</keyword>
<dbReference type="NCBIfam" id="TIGR00104">
    <property type="entry name" value="tRNA_TsaA"/>
    <property type="match status" value="1"/>
</dbReference>
<dbReference type="PANTHER" id="PTHR12818">
    <property type="entry name" value="TRNA (ADENINE(37)-N6)-METHYLTRANSFERASE"/>
    <property type="match status" value="1"/>
</dbReference>